<dbReference type="InterPro" id="IPR039871">
    <property type="entry name" value="FAM8A1"/>
</dbReference>
<keyword evidence="1" id="KW-0472">Membrane</keyword>
<proteinExistence type="predicted"/>
<organism evidence="2 3">
    <name type="scientific">Steinernema glaseri</name>
    <dbReference type="NCBI Taxonomy" id="37863"/>
    <lineage>
        <taxon>Eukaryota</taxon>
        <taxon>Metazoa</taxon>
        <taxon>Ecdysozoa</taxon>
        <taxon>Nematoda</taxon>
        <taxon>Chromadorea</taxon>
        <taxon>Rhabditida</taxon>
        <taxon>Tylenchina</taxon>
        <taxon>Panagrolaimomorpha</taxon>
        <taxon>Strongyloidoidea</taxon>
        <taxon>Steinernematidae</taxon>
        <taxon>Steinernema</taxon>
    </lineage>
</organism>
<sequence>MENAFEVNGRLRPNPAAVNVSVDRVRHDSIVWRVADVSVALVACPRRCFPREFISSPTAGRASHDKRCFSRQMTEVDENQRAPTKKDYGSAQAYVDEVRNWMYAAQMWTVAQQARMACFQQRLGGMTTPGPQFNVNINGSGGINIIRPEGSPGNRVTIRLVTRTNGGAPTTTISEQHEIAPFSRRIAAERIAAECIDCVLVFLLKLIVAYLLEVGGYIDFEAYDRILDAEADLQSLIDITQGLFPMEVISKLITSVVEALCISYGFCGALGTTPGKYLCRLRVISCSHVEGIPGNPDAVQVTVVNNRAVPLLSSFLRSLLKNLVMNFFFPISTVLYLFQFNRTFYDLAAKTIVVRM</sequence>
<evidence type="ECO:0000313" key="3">
    <source>
        <dbReference type="WBParaSite" id="L893_g5305.t1"/>
    </source>
</evidence>
<accession>A0A1I8AGQ0</accession>
<dbReference type="AlphaFoldDB" id="A0A1I8AGQ0"/>
<protein>
    <submittedName>
        <fullName evidence="3">RDD domain-containing protein</fullName>
    </submittedName>
</protein>
<name>A0A1I8AGQ0_9BILA</name>
<keyword evidence="2" id="KW-1185">Reference proteome</keyword>
<dbReference type="PANTHER" id="PTHR13659:SF5">
    <property type="entry name" value="PROTEIN FAM8A1"/>
    <property type="match status" value="1"/>
</dbReference>
<evidence type="ECO:0000313" key="2">
    <source>
        <dbReference type="Proteomes" id="UP000095287"/>
    </source>
</evidence>
<feature type="transmembrane region" description="Helical" evidence="1">
    <location>
        <begin position="319"/>
        <end position="338"/>
    </location>
</feature>
<dbReference type="WBParaSite" id="L893_g5305.t1">
    <property type="protein sequence ID" value="L893_g5305.t1"/>
    <property type="gene ID" value="L893_g5305"/>
</dbReference>
<keyword evidence="1" id="KW-1133">Transmembrane helix</keyword>
<reference evidence="3" key="1">
    <citation type="submission" date="2016-11" db="UniProtKB">
        <authorList>
            <consortium name="WormBaseParasite"/>
        </authorList>
    </citation>
    <scope>IDENTIFICATION</scope>
</reference>
<evidence type="ECO:0000256" key="1">
    <source>
        <dbReference type="SAM" id="Phobius"/>
    </source>
</evidence>
<keyword evidence="1" id="KW-0812">Transmembrane</keyword>
<dbReference type="Proteomes" id="UP000095287">
    <property type="component" value="Unplaced"/>
</dbReference>
<dbReference type="PANTHER" id="PTHR13659">
    <property type="entry name" value="AUTOSOMAL HIGHLY CONSERVED PROTEIN"/>
    <property type="match status" value="1"/>
</dbReference>